<feature type="domain" description="Aminoglycoside phosphotransferase" evidence="1">
    <location>
        <begin position="39"/>
        <end position="284"/>
    </location>
</feature>
<organism evidence="2 3">
    <name type="scientific">Polyrhizophydium stewartii</name>
    <dbReference type="NCBI Taxonomy" id="2732419"/>
    <lineage>
        <taxon>Eukaryota</taxon>
        <taxon>Fungi</taxon>
        <taxon>Fungi incertae sedis</taxon>
        <taxon>Chytridiomycota</taxon>
        <taxon>Chytridiomycota incertae sedis</taxon>
        <taxon>Chytridiomycetes</taxon>
        <taxon>Rhizophydiales</taxon>
        <taxon>Rhizophydiales incertae sedis</taxon>
        <taxon>Polyrhizophydium</taxon>
    </lineage>
</organism>
<dbReference type="EMBL" id="JADGIZ020000018">
    <property type="protein sequence ID" value="KAL2916125.1"/>
    <property type="molecule type" value="Genomic_DNA"/>
</dbReference>
<dbReference type="Pfam" id="PF01636">
    <property type="entry name" value="APH"/>
    <property type="match status" value="1"/>
</dbReference>
<dbReference type="InterPro" id="IPR051678">
    <property type="entry name" value="AGP_Transferase"/>
</dbReference>
<dbReference type="Gene3D" id="3.30.200.20">
    <property type="entry name" value="Phosphorylase Kinase, domain 1"/>
    <property type="match status" value="1"/>
</dbReference>
<dbReference type="SUPFAM" id="SSF56112">
    <property type="entry name" value="Protein kinase-like (PK-like)"/>
    <property type="match status" value="1"/>
</dbReference>
<dbReference type="InterPro" id="IPR011009">
    <property type="entry name" value="Kinase-like_dom_sf"/>
</dbReference>
<reference evidence="2 3" key="1">
    <citation type="submission" date="2023-09" db="EMBL/GenBank/DDBJ databases">
        <title>Pangenome analysis of Batrachochytrium dendrobatidis and related Chytrids.</title>
        <authorList>
            <person name="Yacoub M.N."/>
            <person name="Stajich J.E."/>
            <person name="James T.Y."/>
        </authorList>
    </citation>
    <scope>NUCLEOTIDE SEQUENCE [LARGE SCALE GENOMIC DNA]</scope>
    <source>
        <strain evidence="2 3">JEL0888</strain>
    </source>
</reference>
<dbReference type="PANTHER" id="PTHR21310:SF54">
    <property type="entry name" value="AMINOGLYCOSIDE PHOSPHOTRANSFERASE DOMAIN-CONTAINING PROTEIN"/>
    <property type="match status" value="1"/>
</dbReference>
<keyword evidence="3" id="KW-1185">Reference proteome</keyword>
<name>A0ABR4N9C8_9FUNG</name>
<dbReference type="PANTHER" id="PTHR21310">
    <property type="entry name" value="AMINOGLYCOSIDE PHOSPHOTRANSFERASE-RELATED-RELATED"/>
    <property type="match status" value="1"/>
</dbReference>
<proteinExistence type="predicted"/>
<dbReference type="InterPro" id="IPR002575">
    <property type="entry name" value="Aminoglycoside_PTrfase"/>
</dbReference>
<accession>A0ABR4N9C8</accession>
<evidence type="ECO:0000313" key="2">
    <source>
        <dbReference type="EMBL" id="KAL2916125.1"/>
    </source>
</evidence>
<dbReference type="Gene3D" id="3.90.1200.10">
    <property type="match status" value="1"/>
</dbReference>
<evidence type="ECO:0000259" key="1">
    <source>
        <dbReference type="Pfam" id="PF01636"/>
    </source>
</evidence>
<protein>
    <recommendedName>
        <fullName evidence="1">Aminoglycoside phosphotransferase domain-containing protein</fullName>
    </recommendedName>
</protein>
<comment type="caution">
    <text evidence="2">The sequence shown here is derived from an EMBL/GenBank/DDBJ whole genome shotgun (WGS) entry which is preliminary data.</text>
</comment>
<sequence length="377" mass="41345">MADFEDSPPKRGVAVTDEQAEALVRRWTGGGVASIIRSSRGYNNRLYFVALDDGTDAVLKLCGRFWTKVKTETEVAGLSLVGAVTDVPVPRVLGWNSSRDEVDAEYVLLSRLEGTPLDVLWPQLDQDLRMSVVRQIAALVVKIKKIRPPAGAEAHGIIGNFAIDAECETDRRNPASAFTIGKTVDQGIGPWPSYTAYLRESLTKEMRDLETDPVFAQARPILLKRLKKFVSGIDTNERIPVCKQAVFTHGDLNMPNILVEPDTESDSMLVVGLLDWEWAGFFPPQDEYSASLDFLGDGAERTESSLAQAFFDVLESAGVATPRTMDGWADTVLLSELRDSIAHWSLKGEPDLSSADVVARVVERAHRAMAALEQLGG</sequence>
<evidence type="ECO:0000313" key="3">
    <source>
        <dbReference type="Proteomes" id="UP001527925"/>
    </source>
</evidence>
<dbReference type="Proteomes" id="UP001527925">
    <property type="component" value="Unassembled WGS sequence"/>
</dbReference>
<gene>
    <name evidence="2" type="ORF">HK105_204216</name>
</gene>